<dbReference type="EMBL" id="JAKZGP010000039">
    <property type="protein sequence ID" value="MCH7410509.1"/>
    <property type="molecule type" value="Genomic_DNA"/>
</dbReference>
<reference evidence="1" key="1">
    <citation type="submission" date="2022-03" db="EMBL/GenBank/DDBJ databases">
        <title>De novo assembled genomes of Belliella spp. (Cyclobacteriaceae) strains.</title>
        <authorList>
            <person name="Szabo A."/>
            <person name="Korponai K."/>
            <person name="Felfoldi T."/>
        </authorList>
    </citation>
    <scope>NUCLEOTIDE SEQUENCE</scope>
    <source>
        <strain evidence="1">DSM 111904</strain>
    </source>
</reference>
<proteinExistence type="predicted"/>
<protein>
    <recommendedName>
        <fullName evidence="3">6-bladed beta-propeller protein</fullName>
    </recommendedName>
</protein>
<evidence type="ECO:0000313" key="1">
    <source>
        <dbReference type="EMBL" id="MCH7410509.1"/>
    </source>
</evidence>
<evidence type="ECO:0000313" key="2">
    <source>
        <dbReference type="Proteomes" id="UP001165489"/>
    </source>
</evidence>
<dbReference type="Proteomes" id="UP001165489">
    <property type="component" value="Unassembled WGS sequence"/>
</dbReference>
<name>A0ABS9V2C9_9BACT</name>
<evidence type="ECO:0008006" key="3">
    <source>
        <dbReference type="Google" id="ProtNLM"/>
    </source>
</evidence>
<keyword evidence="2" id="KW-1185">Reference proteome</keyword>
<comment type="caution">
    <text evidence="1">The sequence shown here is derived from an EMBL/GenBank/DDBJ whole genome shotgun (WGS) entry which is preliminary data.</text>
</comment>
<accession>A0ABS9V2C9</accession>
<gene>
    <name evidence="1" type="ORF">MM239_13970</name>
</gene>
<dbReference type="RefSeq" id="WP_241348872.1">
    <property type="nucleotide sequence ID" value="NZ_JAKZGP010000039.1"/>
</dbReference>
<sequence>MNQNNIIFFKLIIFTLFLFSCEKEAKVGSPTNELSLTLVDSIVVDELSPLNLSDLNLSADRALMVGRNKSVYLTDLKGEILKEFKLAHDGPDGVGANGAFGYKFLDENRFVAQGFINHYFVYDFEGNQVFKSPYHTMDVHRLVIYRNRTIFHPYVHNGKMKILGEDHNFFTDDEMNPSKVGLDFYKKISNIYRYDLESEELEILDGFPETWEPRVSERFVGNKLSMISLNSTKKSFALMPIQGSQLFIYDLGDEIELKHEVKLSHPERPDLPPTISMESSPQDYDDYPAINNVLFAGDYGLVQFFSTIPKSKMGELRALSEQYFTTPEYKEASKQYIKPYYIVFKNNTQVGVINELPVHGTIESLDSEGHIYINDNISPEEERDYNVFYKVKINN</sequence>
<organism evidence="1 2">
    <name type="scientific">Belliella filtrata</name>
    <dbReference type="NCBI Taxonomy" id="2923435"/>
    <lineage>
        <taxon>Bacteria</taxon>
        <taxon>Pseudomonadati</taxon>
        <taxon>Bacteroidota</taxon>
        <taxon>Cytophagia</taxon>
        <taxon>Cytophagales</taxon>
        <taxon>Cyclobacteriaceae</taxon>
        <taxon>Belliella</taxon>
    </lineage>
</organism>